<evidence type="ECO:0000259" key="4">
    <source>
        <dbReference type="Pfam" id="PF00135"/>
    </source>
</evidence>
<dbReference type="InterPro" id="IPR050309">
    <property type="entry name" value="Type-B_Carboxylest/Lipase"/>
</dbReference>
<dbReference type="InterPro" id="IPR019826">
    <property type="entry name" value="Carboxylesterase_B_AS"/>
</dbReference>
<keyword evidence="6" id="KW-1185">Reference proteome</keyword>
<dbReference type="GO" id="GO:0016787">
    <property type="term" value="F:hydrolase activity"/>
    <property type="evidence" value="ECO:0007669"/>
    <property type="project" value="UniProtKB-KW"/>
</dbReference>
<proteinExistence type="inferred from homology"/>
<evidence type="ECO:0000313" key="6">
    <source>
        <dbReference type="Proteomes" id="UP000638648"/>
    </source>
</evidence>
<dbReference type="EC" id="3.1.1.-" evidence="3"/>
<evidence type="ECO:0000256" key="3">
    <source>
        <dbReference type="RuleBase" id="RU361235"/>
    </source>
</evidence>
<dbReference type="EMBL" id="JADBEM010000001">
    <property type="protein sequence ID" value="MBE1604245.1"/>
    <property type="molecule type" value="Genomic_DNA"/>
</dbReference>
<accession>A0A927R9R2</accession>
<dbReference type="Proteomes" id="UP000638648">
    <property type="component" value="Unassembled WGS sequence"/>
</dbReference>
<evidence type="ECO:0000256" key="1">
    <source>
        <dbReference type="ARBA" id="ARBA00005964"/>
    </source>
</evidence>
<keyword evidence="2 3" id="KW-0378">Hydrolase</keyword>
<dbReference type="PROSITE" id="PS00122">
    <property type="entry name" value="CARBOXYLESTERASE_B_1"/>
    <property type="match status" value="1"/>
</dbReference>
<evidence type="ECO:0000256" key="2">
    <source>
        <dbReference type="ARBA" id="ARBA00022801"/>
    </source>
</evidence>
<dbReference type="Gene3D" id="3.40.50.1820">
    <property type="entry name" value="alpha/beta hydrolase"/>
    <property type="match status" value="1"/>
</dbReference>
<name>A0A927R9R2_9ACTN</name>
<comment type="caution">
    <text evidence="5">The sequence shown here is derived from an EMBL/GenBank/DDBJ whole genome shotgun (WGS) entry which is preliminary data.</text>
</comment>
<dbReference type="InterPro" id="IPR002018">
    <property type="entry name" value="CarbesteraseB"/>
</dbReference>
<sequence length="584" mass="61070">MNPIASPTTARHPVPAPPRRRSTRILAAIAAATAVVGVGACGTSSVAFGEPSEKVAAGRLKVGSERRDPAVVRTDSGAVRGVVAADHRSFLGVPYAAPPEGVLRWRSPTPVEPWSGTRDATAPGPGCAQLQGLPTDHPSEAEDCLYLNVTTPGPKRVKEIGKGKLPVMVWIHGGHFTFGQGDVYGGGALATGGDVIVVSMNYRLGPLGFLAHPALDADGDGDAGADTGAGVGAGEHTSGNFGLEDQQAALRWVRRNAAAFGGDPNNVTLFGQSAGATSVCAHLAAPGSAGLFDRAIMQSNSCTAPTPAYDTAEQEGLALAAKLGCTDPDPAVTAACLRKKSAATLIAAAGFPGQGFNPGPVTGGSVLPVDPARALATGRIHKVPVMIGTTHDEYRAQLWGMERTGMNCPDEQAGPEPEPCPLTDAQYTEQLRAVFGDRANAVAARYPVEEYGSASEALAAAMTDYEYVRPALDADALFARDVATYAYEFADPKAPFFAGEPETLFTVGYADPLDAGQRRLSGQMIEYWARFAHTGNPNSAKTPAWPRFDSRSRYVQSLAPGNGGIRRTDLARDHHYDFWATLGR</sequence>
<dbReference type="InterPro" id="IPR029058">
    <property type="entry name" value="AB_hydrolase_fold"/>
</dbReference>
<dbReference type="SUPFAM" id="SSF53474">
    <property type="entry name" value="alpha/beta-Hydrolases"/>
    <property type="match status" value="1"/>
</dbReference>
<dbReference type="AlphaFoldDB" id="A0A927R9R2"/>
<dbReference type="PANTHER" id="PTHR11559">
    <property type="entry name" value="CARBOXYLESTERASE"/>
    <property type="match status" value="1"/>
</dbReference>
<feature type="domain" description="Carboxylesterase type B" evidence="4">
    <location>
        <begin position="69"/>
        <end position="217"/>
    </location>
</feature>
<feature type="domain" description="Carboxylesterase type B" evidence="4">
    <location>
        <begin position="235"/>
        <end position="579"/>
    </location>
</feature>
<dbReference type="RefSeq" id="WP_202896137.1">
    <property type="nucleotide sequence ID" value="NZ_BAABJL010000208.1"/>
</dbReference>
<reference evidence="5" key="1">
    <citation type="submission" date="2020-10" db="EMBL/GenBank/DDBJ databases">
        <title>Sequencing the genomes of 1000 actinobacteria strains.</title>
        <authorList>
            <person name="Klenk H.-P."/>
        </authorList>
    </citation>
    <scope>NUCLEOTIDE SEQUENCE</scope>
    <source>
        <strain evidence="5">DSM 45354</strain>
    </source>
</reference>
<organism evidence="5 6">
    <name type="scientific">Actinopolymorpha pittospori</name>
    <dbReference type="NCBI Taxonomy" id="648752"/>
    <lineage>
        <taxon>Bacteria</taxon>
        <taxon>Bacillati</taxon>
        <taxon>Actinomycetota</taxon>
        <taxon>Actinomycetes</taxon>
        <taxon>Propionibacteriales</taxon>
        <taxon>Actinopolymorphaceae</taxon>
        <taxon>Actinopolymorpha</taxon>
    </lineage>
</organism>
<evidence type="ECO:0000313" key="5">
    <source>
        <dbReference type="EMBL" id="MBE1604245.1"/>
    </source>
</evidence>
<protein>
    <recommendedName>
        <fullName evidence="3">Carboxylic ester hydrolase</fullName>
        <ecNumber evidence="3">3.1.1.-</ecNumber>
    </recommendedName>
</protein>
<dbReference type="Pfam" id="PF00135">
    <property type="entry name" value="COesterase"/>
    <property type="match status" value="2"/>
</dbReference>
<gene>
    <name evidence="5" type="ORF">HEB94_001093</name>
</gene>
<comment type="similarity">
    <text evidence="1 3">Belongs to the type-B carboxylesterase/lipase family.</text>
</comment>